<gene>
    <name evidence="2" type="ORF">BV898_17078</name>
</gene>
<evidence type="ECO:0000259" key="1">
    <source>
        <dbReference type="PROSITE" id="PS50011"/>
    </source>
</evidence>
<dbReference type="Proteomes" id="UP000192578">
    <property type="component" value="Unassembled WGS sequence"/>
</dbReference>
<sequence>MSNASVYDTALTFSKIKFPDVAMTIWSAIAVFEKANACVAGGLCYVHQLAVHGDLKGKNVNLTGDRLHCMIGDMENQHLLQDEGIFPTEQPVSNEDTLLHISPELVSHYFSFLDQGLLTGMGRILIGSLGTTDQMRLSEIGRATDIWSFGCLALELEAKCRT</sequence>
<dbReference type="AlphaFoldDB" id="A0A9X6NEW7"/>
<dbReference type="InterPro" id="IPR000719">
    <property type="entry name" value="Prot_kinase_dom"/>
</dbReference>
<dbReference type="PROSITE" id="PS50011">
    <property type="entry name" value="PROTEIN_KINASE_DOM"/>
    <property type="match status" value="1"/>
</dbReference>
<dbReference type="Gene3D" id="1.10.510.10">
    <property type="entry name" value="Transferase(Phosphotransferase) domain 1"/>
    <property type="match status" value="1"/>
</dbReference>
<feature type="domain" description="Protein kinase" evidence="1">
    <location>
        <begin position="1"/>
        <end position="162"/>
    </location>
</feature>
<protein>
    <recommendedName>
        <fullName evidence="1">Protein kinase domain-containing protein</fullName>
    </recommendedName>
</protein>
<organism evidence="2 3">
    <name type="scientific">Hypsibius exemplaris</name>
    <name type="common">Freshwater tardigrade</name>
    <dbReference type="NCBI Taxonomy" id="2072580"/>
    <lineage>
        <taxon>Eukaryota</taxon>
        <taxon>Metazoa</taxon>
        <taxon>Ecdysozoa</taxon>
        <taxon>Tardigrada</taxon>
        <taxon>Eutardigrada</taxon>
        <taxon>Parachela</taxon>
        <taxon>Hypsibioidea</taxon>
        <taxon>Hypsibiidae</taxon>
        <taxon>Hypsibius</taxon>
    </lineage>
</organism>
<dbReference type="EMBL" id="MTYJ01000278">
    <property type="protein sequence ID" value="OWA52630.1"/>
    <property type="molecule type" value="Genomic_DNA"/>
</dbReference>
<evidence type="ECO:0000313" key="2">
    <source>
        <dbReference type="EMBL" id="OWA52630.1"/>
    </source>
</evidence>
<comment type="caution">
    <text evidence="2">The sequence shown here is derived from an EMBL/GenBank/DDBJ whole genome shotgun (WGS) entry which is preliminary data.</text>
</comment>
<dbReference type="SUPFAM" id="SSF56112">
    <property type="entry name" value="Protein kinase-like (PK-like)"/>
    <property type="match status" value="1"/>
</dbReference>
<dbReference type="GO" id="GO:0005524">
    <property type="term" value="F:ATP binding"/>
    <property type="evidence" value="ECO:0007669"/>
    <property type="project" value="InterPro"/>
</dbReference>
<dbReference type="OrthoDB" id="346907at2759"/>
<keyword evidence="3" id="KW-1185">Reference proteome</keyword>
<reference evidence="3" key="1">
    <citation type="submission" date="2017-01" db="EMBL/GenBank/DDBJ databases">
        <title>Comparative genomics of anhydrobiosis in the tardigrade Hypsibius dujardini.</title>
        <authorList>
            <person name="Yoshida Y."/>
            <person name="Koutsovoulos G."/>
            <person name="Laetsch D."/>
            <person name="Stevens L."/>
            <person name="Kumar S."/>
            <person name="Horikawa D."/>
            <person name="Ishino K."/>
            <person name="Komine S."/>
            <person name="Tomita M."/>
            <person name="Blaxter M."/>
            <person name="Arakawa K."/>
        </authorList>
    </citation>
    <scope>NUCLEOTIDE SEQUENCE [LARGE SCALE GENOMIC DNA]</scope>
    <source>
        <strain evidence="3">Z151</strain>
    </source>
</reference>
<proteinExistence type="predicted"/>
<name>A0A9X6NEW7_HYPEX</name>
<dbReference type="InterPro" id="IPR011009">
    <property type="entry name" value="Kinase-like_dom_sf"/>
</dbReference>
<evidence type="ECO:0000313" key="3">
    <source>
        <dbReference type="Proteomes" id="UP000192578"/>
    </source>
</evidence>
<dbReference type="GO" id="GO:0004672">
    <property type="term" value="F:protein kinase activity"/>
    <property type="evidence" value="ECO:0007669"/>
    <property type="project" value="InterPro"/>
</dbReference>
<accession>A0A9X6NEW7</accession>